<sequence>MAAGKQNCPYAEAEPALRDTLIMENMPMVKYLVGRIVSQLPPHLDPQDLTSAAVIGLINAADRFDPARGVLFRTFAEQHVRGAIIDELRSYDILSRSMREKYKRLEREVTTLEHTLGRNPTSEEVAKALSISLDEYFDLLDDVHVLTFLSLDDSWEDEDGNSLCLADVLSEQEEKSPQQQVMRMQLAQALGNAIEALPDKERLAVTLYYHEGMNLKEIGAIVSLTESRISQLLSQAMIRLKSKLKLYRD</sequence>
<dbReference type="Pfam" id="PF04542">
    <property type="entry name" value="Sigma70_r2"/>
    <property type="match status" value="1"/>
</dbReference>
<dbReference type="InterPro" id="IPR007630">
    <property type="entry name" value="RNA_pol_sigma70_r4"/>
</dbReference>
<dbReference type="SUPFAM" id="SSF88659">
    <property type="entry name" value="Sigma3 and sigma4 domains of RNA polymerase sigma factors"/>
    <property type="match status" value="2"/>
</dbReference>
<dbReference type="NCBIfam" id="TIGR02937">
    <property type="entry name" value="sigma70-ECF"/>
    <property type="match status" value="1"/>
</dbReference>
<feature type="coiled-coil region" evidence="5">
    <location>
        <begin position="88"/>
        <end position="115"/>
    </location>
</feature>
<organism evidence="9 10">
    <name type="scientific">Oryzomonas japonica</name>
    <dbReference type="NCBI Taxonomy" id="2603858"/>
    <lineage>
        <taxon>Bacteria</taxon>
        <taxon>Pseudomonadati</taxon>
        <taxon>Thermodesulfobacteriota</taxon>
        <taxon>Desulfuromonadia</taxon>
        <taxon>Geobacterales</taxon>
        <taxon>Geobacteraceae</taxon>
        <taxon>Oryzomonas</taxon>
    </lineage>
</organism>
<dbReference type="InterPro" id="IPR007624">
    <property type="entry name" value="RNA_pol_sigma70_r3"/>
</dbReference>
<keyword evidence="10" id="KW-1185">Reference proteome</keyword>
<dbReference type="Pfam" id="PF04545">
    <property type="entry name" value="Sigma70_r4"/>
    <property type="match status" value="1"/>
</dbReference>
<dbReference type="GO" id="GO:0003677">
    <property type="term" value="F:DNA binding"/>
    <property type="evidence" value="ECO:0007669"/>
    <property type="project" value="UniProtKB-KW"/>
</dbReference>
<dbReference type="EMBL" id="VZQZ01000001">
    <property type="protein sequence ID" value="KAB0667201.1"/>
    <property type="molecule type" value="Genomic_DNA"/>
</dbReference>
<dbReference type="RefSeq" id="WP_151126153.1">
    <property type="nucleotide sequence ID" value="NZ_VZQZ01000001.1"/>
</dbReference>
<keyword evidence="5" id="KW-0175">Coiled coil</keyword>
<evidence type="ECO:0000313" key="9">
    <source>
        <dbReference type="EMBL" id="KAB0667201.1"/>
    </source>
</evidence>
<dbReference type="Pfam" id="PF04539">
    <property type="entry name" value="Sigma70_r3"/>
    <property type="match status" value="1"/>
</dbReference>
<proteinExistence type="predicted"/>
<dbReference type="NCBIfam" id="NF005413">
    <property type="entry name" value="PRK06986.1"/>
    <property type="match status" value="1"/>
</dbReference>
<evidence type="ECO:0000256" key="3">
    <source>
        <dbReference type="ARBA" id="ARBA00023125"/>
    </source>
</evidence>
<keyword evidence="4" id="KW-0804">Transcription</keyword>
<evidence type="ECO:0000259" key="7">
    <source>
        <dbReference type="Pfam" id="PF04542"/>
    </source>
</evidence>
<dbReference type="InterPro" id="IPR007627">
    <property type="entry name" value="RNA_pol_sigma70_r2"/>
</dbReference>
<keyword evidence="1" id="KW-0805">Transcription regulation</keyword>
<dbReference type="PANTHER" id="PTHR30385">
    <property type="entry name" value="SIGMA FACTOR F FLAGELLAR"/>
    <property type="match status" value="1"/>
</dbReference>
<dbReference type="Gene3D" id="1.10.1740.10">
    <property type="match status" value="1"/>
</dbReference>
<feature type="domain" description="RNA polymerase sigma-70 region 4" evidence="8">
    <location>
        <begin position="193"/>
        <end position="241"/>
    </location>
</feature>
<dbReference type="AlphaFoldDB" id="A0A7J4ZUW4"/>
<evidence type="ECO:0000313" key="10">
    <source>
        <dbReference type="Proteomes" id="UP000420562"/>
    </source>
</evidence>
<dbReference type="PIRSF" id="PIRSF000770">
    <property type="entry name" value="RNA_pol_sigma-SigE/K"/>
    <property type="match status" value="1"/>
</dbReference>
<dbReference type="InterPro" id="IPR014284">
    <property type="entry name" value="RNA_pol_sigma-70_dom"/>
</dbReference>
<dbReference type="GO" id="GO:0006352">
    <property type="term" value="P:DNA-templated transcription initiation"/>
    <property type="evidence" value="ECO:0007669"/>
    <property type="project" value="InterPro"/>
</dbReference>
<evidence type="ECO:0000256" key="5">
    <source>
        <dbReference type="SAM" id="Coils"/>
    </source>
</evidence>
<feature type="domain" description="RNA polymerase sigma-70 region 2" evidence="7">
    <location>
        <begin position="21"/>
        <end position="90"/>
    </location>
</feature>
<evidence type="ECO:0000259" key="6">
    <source>
        <dbReference type="Pfam" id="PF04539"/>
    </source>
</evidence>
<evidence type="ECO:0000256" key="2">
    <source>
        <dbReference type="ARBA" id="ARBA00023082"/>
    </source>
</evidence>
<dbReference type="PRINTS" id="PR00046">
    <property type="entry name" value="SIGMA70FCT"/>
</dbReference>
<protein>
    <submittedName>
        <fullName evidence="9">FliA/WhiG family RNA polymerase sigma factor</fullName>
    </submittedName>
</protein>
<dbReference type="CDD" id="cd06171">
    <property type="entry name" value="Sigma70_r4"/>
    <property type="match status" value="1"/>
</dbReference>
<dbReference type="InterPro" id="IPR012845">
    <property type="entry name" value="RNA_pol_sigma_FliA_WhiG"/>
</dbReference>
<evidence type="ECO:0000256" key="4">
    <source>
        <dbReference type="ARBA" id="ARBA00023163"/>
    </source>
</evidence>
<keyword evidence="3" id="KW-0238">DNA-binding</keyword>
<comment type="caution">
    <text evidence="9">The sequence shown here is derived from an EMBL/GenBank/DDBJ whole genome shotgun (WGS) entry which is preliminary data.</text>
</comment>
<evidence type="ECO:0000256" key="1">
    <source>
        <dbReference type="ARBA" id="ARBA00023015"/>
    </source>
</evidence>
<dbReference type="Proteomes" id="UP000420562">
    <property type="component" value="Unassembled WGS sequence"/>
</dbReference>
<dbReference type="GO" id="GO:0003899">
    <property type="term" value="F:DNA-directed RNA polymerase activity"/>
    <property type="evidence" value="ECO:0007669"/>
    <property type="project" value="InterPro"/>
</dbReference>
<dbReference type="InterPro" id="IPR013325">
    <property type="entry name" value="RNA_pol_sigma_r2"/>
</dbReference>
<name>A0A7J4ZUW4_9BACT</name>
<evidence type="ECO:0000259" key="8">
    <source>
        <dbReference type="Pfam" id="PF04545"/>
    </source>
</evidence>
<feature type="domain" description="RNA polymerase sigma-70 region 3" evidence="6">
    <location>
        <begin position="100"/>
        <end position="167"/>
    </location>
</feature>
<keyword evidence="2" id="KW-0731">Sigma factor</keyword>
<gene>
    <name evidence="9" type="ORF">F6V25_00435</name>
</gene>
<dbReference type="InterPro" id="IPR000943">
    <property type="entry name" value="RNA_pol_sigma70"/>
</dbReference>
<dbReference type="InterPro" id="IPR013324">
    <property type="entry name" value="RNA_pol_sigma_r3/r4-like"/>
</dbReference>
<dbReference type="Gene3D" id="1.20.140.160">
    <property type="match status" value="1"/>
</dbReference>
<dbReference type="NCBIfam" id="TIGR02479">
    <property type="entry name" value="FliA_WhiG"/>
    <property type="match status" value="1"/>
</dbReference>
<accession>A0A7J4ZUW4</accession>
<dbReference type="SUPFAM" id="SSF88946">
    <property type="entry name" value="Sigma2 domain of RNA polymerase sigma factors"/>
    <property type="match status" value="1"/>
</dbReference>
<dbReference type="PANTHER" id="PTHR30385:SF7">
    <property type="entry name" value="RNA POLYMERASE SIGMA FACTOR FLIA"/>
    <property type="match status" value="1"/>
</dbReference>
<reference evidence="9 10" key="1">
    <citation type="submission" date="2019-09" db="EMBL/GenBank/DDBJ databases">
        <title>Geobacter sp. Red96, a novel strain isolated from paddy soil.</title>
        <authorList>
            <person name="Xu Z."/>
            <person name="Masuda Y."/>
            <person name="Itoh H."/>
            <person name="Senoo K."/>
        </authorList>
    </citation>
    <scope>NUCLEOTIDE SEQUENCE [LARGE SCALE GENOMIC DNA]</scope>
    <source>
        <strain evidence="9 10">Red96</strain>
    </source>
</reference>
<dbReference type="GO" id="GO:0016987">
    <property type="term" value="F:sigma factor activity"/>
    <property type="evidence" value="ECO:0007669"/>
    <property type="project" value="UniProtKB-KW"/>
</dbReference>